<evidence type="ECO:0000313" key="4">
    <source>
        <dbReference type="Proteomes" id="UP000008744"/>
    </source>
</evidence>
<sequence length="305" mass="33316">MSAVNQKESPSRDSTASTSGHISMLVDSTLESLSRDYSLGSLNSAGSQDEFFRCRDHADNVLKRMQLYVESQQLCDVTLIAGIDGKRWDPIARTWSYVSPMSSMRSTAGVAVLSGRLYAVGGRDGSVCHRSIECYDPHTNKWSLLAPMNRRRGGVGVTVANGFLYALGGHDCPASNPMVCRTETVERYDPATDTWTLICSLALGRDAIGCALLGDRLIVVGGYDGNTALKSVEEYDPVRNGWNELAPMSFARAGACVVAIPNVIPPAAQQPPPSATKKKKWKPVRLDPICYRRPRSVEFVDYCNM</sequence>
<dbReference type="InterPro" id="IPR006652">
    <property type="entry name" value="Kelch_1"/>
</dbReference>
<dbReference type="OrthoDB" id="45365at2759"/>
<keyword evidence="4" id="KW-1185">Reference proteome</keyword>
<dbReference type="PANTHER" id="PTHR45632:SF26">
    <property type="entry name" value="BTB DOMAIN-CONTAINING PROTEIN"/>
    <property type="match status" value="1"/>
</dbReference>
<organism evidence="4">
    <name type="scientific">Drosophila persimilis</name>
    <name type="common">Fruit fly</name>
    <dbReference type="NCBI Taxonomy" id="7234"/>
    <lineage>
        <taxon>Eukaryota</taxon>
        <taxon>Metazoa</taxon>
        <taxon>Ecdysozoa</taxon>
        <taxon>Arthropoda</taxon>
        <taxon>Hexapoda</taxon>
        <taxon>Insecta</taxon>
        <taxon>Pterygota</taxon>
        <taxon>Neoptera</taxon>
        <taxon>Endopterygota</taxon>
        <taxon>Diptera</taxon>
        <taxon>Brachycera</taxon>
        <taxon>Muscomorpha</taxon>
        <taxon>Ephydroidea</taxon>
        <taxon>Drosophilidae</taxon>
        <taxon>Drosophila</taxon>
        <taxon>Sophophora</taxon>
    </lineage>
</organism>
<name>B4GW87_DROPE</name>
<dbReference type="Gene3D" id="2.120.10.80">
    <property type="entry name" value="Kelch-type beta propeller"/>
    <property type="match status" value="1"/>
</dbReference>
<dbReference type="HOGENOM" id="CLU_912972_0_0_1"/>
<gene>
    <name evidence="3" type="primary">Dper\GL16495</name>
    <name evidence="3" type="ORF">Dper_GL16495</name>
</gene>
<protein>
    <submittedName>
        <fullName evidence="3">GL16495</fullName>
    </submittedName>
</protein>
<evidence type="ECO:0000313" key="3">
    <source>
        <dbReference type="EMBL" id="EDW26971.1"/>
    </source>
</evidence>
<dbReference type="SMART" id="SM00612">
    <property type="entry name" value="Kelch"/>
    <property type="match status" value="4"/>
</dbReference>
<accession>B4GW87</accession>
<dbReference type="SUPFAM" id="SSF117281">
    <property type="entry name" value="Kelch motif"/>
    <property type="match status" value="1"/>
</dbReference>
<proteinExistence type="predicted"/>
<dbReference type="STRING" id="7234.B4GW87"/>
<reference evidence="3 4" key="1">
    <citation type="journal article" date="2007" name="Nature">
        <title>Evolution of genes and genomes on the Drosophila phylogeny.</title>
        <authorList>
            <consortium name="Drosophila 12 Genomes Consortium"/>
            <person name="Clark A.G."/>
            <person name="Eisen M.B."/>
            <person name="Smith D.R."/>
            <person name="Bergman C.M."/>
            <person name="Oliver B."/>
            <person name="Markow T.A."/>
            <person name="Kaufman T.C."/>
            <person name="Kellis M."/>
            <person name="Gelbart W."/>
            <person name="Iyer V.N."/>
            <person name="Pollard D.A."/>
            <person name="Sackton T.B."/>
            <person name="Larracuente A.M."/>
            <person name="Singh N.D."/>
            <person name="Abad J.P."/>
            <person name="Abt D.N."/>
            <person name="Adryan B."/>
            <person name="Aguade M."/>
            <person name="Akashi H."/>
            <person name="Anderson W.W."/>
            <person name="Aquadro C.F."/>
            <person name="Ardell D.H."/>
            <person name="Arguello R."/>
            <person name="Artieri C.G."/>
            <person name="Barbash D.A."/>
            <person name="Barker D."/>
            <person name="Barsanti P."/>
            <person name="Batterham P."/>
            <person name="Batzoglou S."/>
            <person name="Begun D."/>
            <person name="Bhutkar A."/>
            <person name="Blanco E."/>
            <person name="Bosak S.A."/>
            <person name="Bradley R.K."/>
            <person name="Brand A.D."/>
            <person name="Brent M.R."/>
            <person name="Brooks A.N."/>
            <person name="Brown R.H."/>
            <person name="Butlin R.K."/>
            <person name="Caggese C."/>
            <person name="Calvi B.R."/>
            <person name="Bernardo de Carvalho A."/>
            <person name="Caspi A."/>
            <person name="Castrezana S."/>
            <person name="Celniker S.E."/>
            <person name="Chang J.L."/>
            <person name="Chapple C."/>
            <person name="Chatterji S."/>
            <person name="Chinwalla A."/>
            <person name="Civetta A."/>
            <person name="Clifton S.W."/>
            <person name="Comeron J.M."/>
            <person name="Costello J.C."/>
            <person name="Coyne J.A."/>
            <person name="Daub J."/>
            <person name="David R.G."/>
            <person name="Delcher A.L."/>
            <person name="Delehaunty K."/>
            <person name="Do C.B."/>
            <person name="Ebling H."/>
            <person name="Edwards K."/>
            <person name="Eickbush T."/>
            <person name="Evans J.D."/>
            <person name="Filipski A."/>
            <person name="Findeiss S."/>
            <person name="Freyhult E."/>
            <person name="Fulton L."/>
            <person name="Fulton R."/>
            <person name="Garcia A.C."/>
            <person name="Gardiner A."/>
            <person name="Garfield D.A."/>
            <person name="Garvin B.E."/>
            <person name="Gibson G."/>
            <person name="Gilbert D."/>
            <person name="Gnerre S."/>
            <person name="Godfrey J."/>
            <person name="Good R."/>
            <person name="Gotea V."/>
            <person name="Gravely B."/>
            <person name="Greenberg A.J."/>
            <person name="Griffiths-Jones S."/>
            <person name="Gross S."/>
            <person name="Guigo R."/>
            <person name="Gustafson E.A."/>
            <person name="Haerty W."/>
            <person name="Hahn M.W."/>
            <person name="Halligan D.L."/>
            <person name="Halpern A.L."/>
            <person name="Halter G.M."/>
            <person name="Han M.V."/>
            <person name="Heger A."/>
            <person name="Hillier L."/>
            <person name="Hinrichs A.S."/>
            <person name="Holmes I."/>
            <person name="Hoskins R.A."/>
            <person name="Hubisz M.J."/>
            <person name="Hultmark D."/>
            <person name="Huntley M.A."/>
            <person name="Jaffe D.B."/>
            <person name="Jagadeeshan S."/>
            <person name="Jeck W.R."/>
            <person name="Johnson J."/>
            <person name="Jones C.D."/>
            <person name="Jordan W.C."/>
            <person name="Karpen G.H."/>
            <person name="Kataoka E."/>
            <person name="Keightley P.D."/>
            <person name="Kheradpour P."/>
            <person name="Kirkness E.F."/>
            <person name="Koerich L.B."/>
            <person name="Kristiansen K."/>
            <person name="Kudrna D."/>
            <person name="Kulathinal R.J."/>
            <person name="Kumar S."/>
            <person name="Kwok R."/>
            <person name="Lander E."/>
            <person name="Langley C.H."/>
            <person name="Lapoint R."/>
            <person name="Lazzaro B.P."/>
            <person name="Lee S.J."/>
            <person name="Levesque L."/>
            <person name="Li R."/>
            <person name="Lin C.F."/>
            <person name="Lin M.F."/>
            <person name="Lindblad-Toh K."/>
            <person name="Llopart A."/>
            <person name="Long M."/>
            <person name="Low L."/>
            <person name="Lozovsky E."/>
            <person name="Lu J."/>
            <person name="Luo M."/>
            <person name="Machado C.A."/>
            <person name="Makalowski W."/>
            <person name="Marzo M."/>
            <person name="Matsuda M."/>
            <person name="Matzkin L."/>
            <person name="McAllister B."/>
            <person name="McBride C.S."/>
            <person name="McKernan B."/>
            <person name="McKernan K."/>
            <person name="Mendez-Lago M."/>
            <person name="Minx P."/>
            <person name="Mollenhauer M.U."/>
            <person name="Montooth K."/>
            <person name="Mount S.M."/>
            <person name="Mu X."/>
            <person name="Myers E."/>
            <person name="Negre B."/>
            <person name="Newfeld S."/>
            <person name="Nielsen R."/>
            <person name="Noor M.A."/>
            <person name="O'Grady P."/>
            <person name="Pachter L."/>
            <person name="Papaceit M."/>
            <person name="Parisi M.J."/>
            <person name="Parisi M."/>
            <person name="Parts L."/>
            <person name="Pedersen J.S."/>
            <person name="Pesole G."/>
            <person name="Phillippy A.M."/>
            <person name="Ponting C.P."/>
            <person name="Pop M."/>
            <person name="Porcelli D."/>
            <person name="Powell J.R."/>
            <person name="Prohaska S."/>
            <person name="Pruitt K."/>
            <person name="Puig M."/>
            <person name="Quesneville H."/>
            <person name="Ram K.R."/>
            <person name="Rand D."/>
            <person name="Rasmussen M.D."/>
            <person name="Reed L.K."/>
            <person name="Reenan R."/>
            <person name="Reily A."/>
            <person name="Remington K.A."/>
            <person name="Rieger T.T."/>
            <person name="Ritchie M.G."/>
            <person name="Robin C."/>
            <person name="Rogers Y.H."/>
            <person name="Rohde C."/>
            <person name="Rozas J."/>
            <person name="Rubenfield M.J."/>
            <person name="Ruiz A."/>
            <person name="Russo S."/>
            <person name="Salzberg S.L."/>
            <person name="Sanchez-Gracia A."/>
            <person name="Saranga D.J."/>
            <person name="Sato H."/>
            <person name="Schaeffer S.W."/>
            <person name="Schatz M.C."/>
            <person name="Schlenke T."/>
            <person name="Schwartz R."/>
            <person name="Segarra C."/>
            <person name="Singh R.S."/>
            <person name="Sirot L."/>
            <person name="Sirota M."/>
            <person name="Sisneros N.B."/>
            <person name="Smith C.D."/>
            <person name="Smith T.F."/>
            <person name="Spieth J."/>
            <person name="Stage D.E."/>
            <person name="Stark A."/>
            <person name="Stephan W."/>
            <person name="Strausberg R.L."/>
            <person name="Strempel S."/>
            <person name="Sturgill D."/>
            <person name="Sutton G."/>
            <person name="Sutton G.G."/>
            <person name="Tao W."/>
            <person name="Teichmann S."/>
            <person name="Tobari Y.N."/>
            <person name="Tomimura Y."/>
            <person name="Tsolas J.M."/>
            <person name="Valente V.L."/>
            <person name="Venter E."/>
            <person name="Venter J.C."/>
            <person name="Vicario S."/>
            <person name="Vieira F.G."/>
            <person name="Vilella A.J."/>
            <person name="Villasante A."/>
            <person name="Walenz B."/>
            <person name="Wang J."/>
            <person name="Wasserman M."/>
            <person name="Watts T."/>
            <person name="Wilson D."/>
            <person name="Wilson R.K."/>
            <person name="Wing R.A."/>
            <person name="Wolfner M.F."/>
            <person name="Wong A."/>
            <person name="Wong G.K."/>
            <person name="Wu C.I."/>
            <person name="Wu G."/>
            <person name="Yamamoto D."/>
            <person name="Yang H.P."/>
            <person name="Yang S.P."/>
            <person name="Yorke J.A."/>
            <person name="Yoshida K."/>
            <person name="Zdobnov E."/>
            <person name="Zhang P."/>
            <person name="Zhang Y."/>
            <person name="Zimin A.V."/>
            <person name="Baldwin J."/>
            <person name="Abdouelleil A."/>
            <person name="Abdulkadir J."/>
            <person name="Abebe A."/>
            <person name="Abera B."/>
            <person name="Abreu J."/>
            <person name="Acer S.C."/>
            <person name="Aftuck L."/>
            <person name="Alexander A."/>
            <person name="An P."/>
            <person name="Anderson E."/>
            <person name="Anderson S."/>
            <person name="Arachi H."/>
            <person name="Azer M."/>
            <person name="Bachantsang P."/>
            <person name="Barry A."/>
            <person name="Bayul T."/>
            <person name="Berlin A."/>
            <person name="Bessette D."/>
            <person name="Bloom T."/>
            <person name="Blye J."/>
            <person name="Boguslavskiy L."/>
            <person name="Bonnet C."/>
            <person name="Boukhgalter B."/>
            <person name="Bourzgui I."/>
            <person name="Brown A."/>
            <person name="Cahill P."/>
            <person name="Channer S."/>
            <person name="Cheshatsang Y."/>
            <person name="Chuda L."/>
            <person name="Citroen M."/>
            <person name="Collymore A."/>
            <person name="Cooke P."/>
            <person name="Costello M."/>
            <person name="D'Aco K."/>
            <person name="Daza R."/>
            <person name="De Haan G."/>
            <person name="DeGray S."/>
            <person name="DeMaso C."/>
            <person name="Dhargay N."/>
            <person name="Dooley K."/>
            <person name="Dooley E."/>
            <person name="Doricent M."/>
            <person name="Dorje P."/>
            <person name="Dorjee K."/>
            <person name="Dupes A."/>
            <person name="Elong R."/>
            <person name="Falk J."/>
            <person name="Farina A."/>
            <person name="Faro S."/>
            <person name="Ferguson D."/>
            <person name="Fisher S."/>
            <person name="Foley C.D."/>
            <person name="Franke A."/>
            <person name="Friedrich D."/>
            <person name="Gadbois L."/>
            <person name="Gearin G."/>
            <person name="Gearin C.R."/>
            <person name="Giannoukos G."/>
            <person name="Goode T."/>
            <person name="Graham J."/>
            <person name="Grandbois E."/>
            <person name="Grewal S."/>
            <person name="Gyaltsen K."/>
            <person name="Hafez N."/>
            <person name="Hagos B."/>
            <person name="Hall J."/>
            <person name="Henson C."/>
            <person name="Hollinger A."/>
            <person name="Honan T."/>
            <person name="Huard M.D."/>
            <person name="Hughes L."/>
            <person name="Hurhula B."/>
            <person name="Husby M.E."/>
            <person name="Kamat A."/>
            <person name="Kanga B."/>
            <person name="Kashin S."/>
            <person name="Khazanovich D."/>
            <person name="Kisner P."/>
            <person name="Lance K."/>
            <person name="Lara M."/>
            <person name="Lee W."/>
            <person name="Lennon N."/>
            <person name="Letendre F."/>
            <person name="LeVine R."/>
            <person name="Lipovsky A."/>
            <person name="Liu X."/>
            <person name="Liu J."/>
            <person name="Liu S."/>
            <person name="Lokyitsang T."/>
            <person name="Lokyitsang Y."/>
            <person name="Lubonja R."/>
            <person name="Lui A."/>
            <person name="MacDonald P."/>
            <person name="Magnisalis V."/>
            <person name="Maru K."/>
            <person name="Matthews C."/>
            <person name="McCusker W."/>
            <person name="McDonough S."/>
            <person name="Mehta T."/>
            <person name="Meldrim J."/>
            <person name="Meneus L."/>
            <person name="Mihai O."/>
            <person name="Mihalev A."/>
            <person name="Mihova T."/>
            <person name="Mittelman R."/>
            <person name="Mlenga V."/>
            <person name="Montmayeur A."/>
            <person name="Mulrain L."/>
            <person name="Navidi A."/>
            <person name="Naylor J."/>
            <person name="Negash T."/>
            <person name="Nguyen T."/>
            <person name="Nguyen N."/>
            <person name="Nicol R."/>
            <person name="Norbu C."/>
            <person name="Norbu N."/>
            <person name="Novod N."/>
            <person name="O'Neill B."/>
            <person name="Osman S."/>
            <person name="Markiewicz E."/>
            <person name="Oyono O.L."/>
            <person name="Patti C."/>
            <person name="Phunkhang P."/>
            <person name="Pierre F."/>
            <person name="Priest M."/>
            <person name="Raghuraman S."/>
            <person name="Rege F."/>
            <person name="Reyes R."/>
            <person name="Rise C."/>
            <person name="Rogov P."/>
            <person name="Ross K."/>
            <person name="Ryan E."/>
            <person name="Settipalli S."/>
            <person name="Shea T."/>
            <person name="Sherpa N."/>
            <person name="Shi L."/>
            <person name="Shih D."/>
            <person name="Sparrow T."/>
            <person name="Spaulding J."/>
            <person name="Stalker J."/>
            <person name="Stange-Thomann N."/>
            <person name="Stavropoulos S."/>
            <person name="Stone C."/>
            <person name="Strader C."/>
            <person name="Tesfaye S."/>
            <person name="Thomson T."/>
            <person name="Thoulutsang Y."/>
            <person name="Thoulutsang D."/>
            <person name="Topham K."/>
            <person name="Topping I."/>
            <person name="Tsamla T."/>
            <person name="Vassiliev H."/>
            <person name="Vo A."/>
            <person name="Wangchuk T."/>
            <person name="Wangdi T."/>
            <person name="Weiand M."/>
            <person name="Wilkinson J."/>
            <person name="Wilson A."/>
            <person name="Yadav S."/>
            <person name="Young G."/>
            <person name="Yu Q."/>
            <person name="Zembek L."/>
            <person name="Zhong D."/>
            <person name="Zimmer A."/>
            <person name="Zwirko Z."/>
            <person name="Jaffe D.B."/>
            <person name="Alvarez P."/>
            <person name="Brockman W."/>
            <person name="Butler J."/>
            <person name="Chin C."/>
            <person name="Gnerre S."/>
            <person name="Grabherr M."/>
            <person name="Kleber M."/>
            <person name="Mauceli E."/>
            <person name="MacCallum I."/>
        </authorList>
    </citation>
    <scope>NUCLEOTIDE SEQUENCE [LARGE SCALE GENOMIC DNA]</scope>
    <source>
        <strain evidence="4">MSH-3 / Tucson 14011-0111.49</strain>
    </source>
</reference>
<dbReference type="AlphaFoldDB" id="B4GW87"/>
<dbReference type="Proteomes" id="UP000008744">
    <property type="component" value="Unassembled WGS sequence"/>
</dbReference>
<dbReference type="EMBL" id="CH479194">
    <property type="protein sequence ID" value="EDW26971.1"/>
    <property type="molecule type" value="Genomic_DNA"/>
</dbReference>
<keyword evidence="1" id="KW-0880">Kelch repeat</keyword>
<feature type="region of interest" description="Disordered" evidence="2">
    <location>
        <begin position="1"/>
        <end position="20"/>
    </location>
</feature>
<dbReference type="Pfam" id="PF01344">
    <property type="entry name" value="Kelch_1"/>
    <property type="match status" value="3"/>
</dbReference>
<evidence type="ECO:0000256" key="2">
    <source>
        <dbReference type="SAM" id="MobiDB-lite"/>
    </source>
</evidence>
<dbReference type="eggNOG" id="KOG4441">
    <property type="taxonomic scope" value="Eukaryota"/>
</dbReference>
<dbReference type="InterPro" id="IPR015915">
    <property type="entry name" value="Kelch-typ_b-propeller"/>
</dbReference>
<evidence type="ECO:0000256" key="1">
    <source>
        <dbReference type="ARBA" id="ARBA00022441"/>
    </source>
</evidence>
<dbReference type="PANTHER" id="PTHR45632">
    <property type="entry name" value="LD33804P"/>
    <property type="match status" value="1"/>
</dbReference>
<dbReference type="PhylomeDB" id="B4GW87"/>